<sequence>MQNKLAELLEGKTSVAIGGHVRPDGDCVGACMGLYQYLKENYRDIETEVYLEEIPSHFSFIRGTGEIRHEVQPEQTCDLFICLDCGDAERLGFSRPLFERAGQTFCVDHHISNQAFADENYIVPDASSTSELIFRLLDREKITKEMAEALYIGIVHDTGVFQYSCAGPETFRIAAELLEKGVDAPSIIERTYYEKSYAQNQILGRALLESIVFMHGQCIFSSVSQSVMKFYGVTPKELDGIVSQLRVTRGVEVAIFLYELEPNVYKVSLRSKEKVDVSKVAKYFGGGGHVKAAGCTMPGTVHDVINNLAGQIVRQLEQEETKTEEA</sequence>
<accession>A0ABR9RG03</accession>
<organism evidence="3 4">
    <name type="scientific">Claveliimonas monacensis</name>
    <dbReference type="NCBI Taxonomy" id="2779351"/>
    <lineage>
        <taxon>Bacteria</taxon>
        <taxon>Bacillati</taxon>
        <taxon>Bacillota</taxon>
        <taxon>Clostridia</taxon>
        <taxon>Lachnospirales</taxon>
        <taxon>Lachnospiraceae</taxon>
        <taxon>Claveliimonas</taxon>
    </lineage>
</organism>
<comment type="caution">
    <text evidence="3">The sequence shown here is derived from an EMBL/GenBank/DDBJ whole genome shotgun (WGS) entry which is preliminary data.</text>
</comment>
<dbReference type="PANTHER" id="PTHR47618:SF1">
    <property type="entry name" value="BIFUNCTIONAL OLIGORIBONUCLEASE AND PAP PHOSPHATASE NRNA"/>
    <property type="match status" value="1"/>
</dbReference>
<dbReference type="PANTHER" id="PTHR47618">
    <property type="entry name" value="BIFUNCTIONAL OLIGORIBONUCLEASE AND PAP PHOSPHATASE NRNA"/>
    <property type="match status" value="1"/>
</dbReference>
<dbReference type="Pfam" id="PF02272">
    <property type="entry name" value="DHHA1"/>
    <property type="match status" value="1"/>
</dbReference>
<dbReference type="Pfam" id="PF01368">
    <property type="entry name" value="DHH"/>
    <property type="match status" value="1"/>
</dbReference>
<dbReference type="SUPFAM" id="SSF64182">
    <property type="entry name" value="DHH phosphoesterases"/>
    <property type="match status" value="1"/>
</dbReference>
<evidence type="ECO:0000313" key="4">
    <source>
        <dbReference type="Proteomes" id="UP000758652"/>
    </source>
</evidence>
<dbReference type="EMBL" id="JADCKL010000001">
    <property type="protein sequence ID" value="MBE5061901.1"/>
    <property type="molecule type" value="Genomic_DNA"/>
</dbReference>
<name>A0ABR9RG03_9FIRM</name>
<dbReference type="InterPro" id="IPR051319">
    <property type="entry name" value="Oligoribo/pAp-PDE_c-di-AMP_PDE"/>
</dbReference>
<dbReference type="Proteomes" id="UP000758652">
    <property type="component" value="Unassembled WGS sequence"/>
</dbReference>
<proteinExistence type="predicted"/>
<evidence type="ECO:0000259" key="2">
    <source>
        <dbReference type="Pfam" id="PF02272"/>
    </source>
</evidence>
<evidence type="ECO:0000313" key="3">
    <source>
        <dbReference type="EMBL" id="MBE5061901.1"/>
    </source>
</evidence>
<keyword evidence="4" id="KW-1185">Reference proteome</keyword>
<dbReference type="Gene3D" id="3.90.1640.10">
    <property type="entry name" value="inorganic pyrophosphatase (n-terminal core)"/>
    <property type="match status" value="1"/>
</dbReference>
<dbReference type="InterPro" id="IPR003156">
    <property type="entry name" value="DHHA1_dom"/>
</dbReference>
<gene>
    <name evidence="3" type="ORF">INF30_01270</name>
</gene>
<feature type="domain" description="DDH" evidence="1">
    <location>
        <begin position="15"/>
        <end position="154"/>
    </location>
</feature>
<evidence type="ECO:0000259" key="1">
    <source>
        <dbReference type="Pfam" id="PF01368"/>
    </source>
</evidence>
<reference evidence="3 4" key="1">
    <citation type="submission" date="2020-10" db="EMBL/GenBank/DDBJ databases">
        <title>ChiBAC.</title>
        <authorList>
            <person name="Zenner C."/>
            <person name="Hitch T.C.A."/>
            <person name="Clavel T."/>
        </authorList>
    </citation>
    <scope>NUCLEOTIDE SEQUENCE [LARGE SCALE GENOMIC DNA]</scope>
    <source>
        <strain evidence="3 4">DSM 108991</strain>
    </source>
</reference>
<dbReference type="InterPro" id="IPR038763">
    <property type="entry name" value="DHH_sf"/>
</dbReference>
<dbReference type="Gene3D" id="3.10.310.30">
    <property type="match status" value="1"/>
</dbReference>
<feature type="domain" description="DHHA1" evidence="2">
    <location>
        <begin position="230"/>
        <end position="300"/>
    </location>
</feature>
<protein>
    <submittedName>
        <fullName evidence="3">Bifunctional oligoribonuclease/PAP phosphatase NrnA</fullName>
    </submittedName>
</protein>
<dbReference type="InterPro" id="IPR001667">
    <property type="entry name" value="DDH_dom"/>
</dbReference>